<proteinExistence type="predicted"/>
<comment type="caution">
    <text evidence="2">The sequence shown here is derived from an EMBL/GenBank/DDBJ whole genome shotgun (WGS) entry which is preliminary data.</text>
</comment>
<feature type="compositionally biased region" description="Acidic residues" evidence="1">
    <location>
        <begin position="138"/>
        <end position="154"/>
    </location>
</feature>
<feature type="region of interest" description="Disordered" evidence="1">
    <location>
        <begin position="50"/>
        <end position="194"/>
    </location>
</feature>
<protein>
    <submittedName>
        <fullName evidence="2">Uncharacterized protein</fullName>
    </submittedName>
</protein>
<feature type="compositionally biased region" description="Polar residues" evidence="1">
    <location>
        <begin position="104"/>
        <end position="114"/>
    </location>
</feature>
<dbReference type="EMBL" id="JBBBZM010000067">
    <property type="protein sequence ID" value="KAL0635562.1"/>
    <property type="molecule type" value="Genomic_DNA"/>
</dbReference>
<keyword evidence="3" id="KW-1185">Reference proteome</keyword>
<feature type="compositionally biased region" description="Basic and acidic residues" evidence="1">
    <location>
        <begin position="50"/>
        <end position="61"/>
    </location>
</feature>
<reference evidence="2 3" key="1">
    <citation type="submission" date="2024-02" db="EMBL/GenBank/DDBJ databases">
        <title>Discinaceae phylogenomics.</title>
        <authorList>
            <person name="Dirks A.C."/>
            <person name="James T.Y."/>
        </authorList>
    </citation>
    <scope>NUCLEOTIDE SEQUENCE [LARGE SCALE GENOMIC DNA]</scope>
    <source>
        <strain evidence="2 3">ACD0624</strain>
    </source>
</reference>
<evidence type="ECO:0000313" key="3">
    <source>
        <dbReference type="Proteomes" id="UP001447188"/>
    </source>
</evidence>
<evidence type="ECO:0000256" key="1">
    <source>
        <dbReference type="SAM" id="MobiDB-lite"/>
    </source>
</evidence>
<feature type="compositionally biased region" description="Basic residues" evidence="1">
    <location>
        <begin position="62"/>
        <end position="75"/>
    </location>
</feature>
<sequence length="194" mass="21356">MPKVVWTSENDRKLLIRLIERSAKSYDTVELCKMFPGATPKAIEERIAKLKREAKAMDHPKPRNHPKGKSGPKKRVATDASLTPIKTADKKIKVTADMAIDPTADSTSVPNTPSIRPAEMGEEPSSRGSPSVKYELGSELEPEFDTNIDTDTEPSVEPSTDPETGLEFEPESQIGGQRGQTPENFLIKPESEEV</sequence>
<gene>
    <name evidence="2" type="ORF">Q9L58_005493</name>
</gene>
<name>A0ABR3GIJ2_9PEZI</name>
<accession>A0ABR3GIJ2</accession>
<organism evidence="2 3">
    <name type="scientific">Discina gigas</name>
    <dbReference type="NCBI Taxonomy" id="1032678"/>
    <lineage>
        <taxon>Eukaryota</taxon>
        <taxon>Fungi</taxon>
        <taxon>Dikarya</taxon>
        <taxon>Ascomycota</taxon>
        <taxon>Pezizomycotina</taxon>
        <taxon>Pezizomycetes</taxon>
        <taxon>Pezizales</taxon>
        <taxon>Discinaceae</taxon>
        <taxon>Discina</taxon>
    </lineage>
</organism>
<dbReference type="Proteomes" id="UP001447188">
    <property type="component" value="Unassembled WGS sequence"/>
</dbReference>
<evidence type="ECO:0000313" key="2">
    <source>
        <dbReference type="EMBL" id="KAL0635562.1"/>
    </source>
</evidence>